<name>A0A5E6MDU3_9BACT</name>
<proteinExistence type="inferred from homology"/>
<dbReference type="FunFam" id="3.40.30.10:FF:000007">
    <property type="entry name" value="Thioredoxin-dependent thiol peroxidase"/>
    <property type="match status" value="1"/>
</dbReference>
<dbReference type="CDD" id="cd03017">
    <property type="entry name" value="PRX_BCP"/>
    <property type="match status" value="1"/>
</dbReference>
<dbReference type="EC" id="1.11.1.24" evidence="3"/>
<evidence type="ECO:0000259" key="14">
    <source>
        <dbReference type="PROSITE" id="PS51352"/>
    </source>
</evidence>
<feature type="active site" description="Cysteine sulfenic acid (-SOH) intermediate; for peroxidase activity" evidence="13">
    <location>
        <position position="53"/>
    </location>
</feature>
<evidence type="ECO:0000256" key="11">
    <source>
        <dbReference type="ARBA" id="ARBA00042639"/>
    </source>
</evidence>
<keyword evidence="5" id="KW-0049">Antioxidant</keyword>
<evidence type="ECO:0000313" key="16">
    <source>
        <dbReference type="Proteomes" id="UP000334923"/>
    </source>
</evidence>
<organism evidence="15 16">
    <name type="scientific">Methylacidimicrobium tartarophylax</name>
    <dbReference type="NCBI Taxonomy" id="1041768"/>
    <lineage>
        <taxon>Bacteria</taxon>
        <taxon>Pseudomonadati</taxon>
        <taxon>Verrucomicrobiota</taxon>
        <taxon>Methylacidimicrobium</taxon>
    </lineage>
</organism>
<dbReference type="PANTHER" id="PTHR42801">
    <property type="entry name" value="THIOREDOXIN-DEPENDENT PEROXIDE REDUCTASE"/>
    <property type="match status" value="1"/>
</dbReference>
<dbReference type="GO" id="GO:0008379">
    <property type="term" value="F:thioredoxin peroxidase activity"/>
    <property type="evidence" value="ECO:0007669"/>
    <property type="project" value="TreeGrafter"/>
</dbReference>
<evidence type="ECO:0000313" key="15">
    <source>
        <dbReference type="EMBL" id="VVM07142.1"/>
    </source>
</evidence>
<evidence type="ECO:0000256" key="2">
    <source>
        <dbReference type="ARBA" id="ARBA00011245"/>
    </source>
</evidence>
<evidence type="ECO:0000256" key="12">
    <source>
        <dbReference type="ARBA" id="ARBA00049091"/>
    </source>
</evidence>
<keyword evidence="4 15" id="KW-0575">Peroxidase</keyword>
<evidence type="ECO:0000256" key="10">
    <source>
        <dbReference type="ARBA" id="ARBA00038489"/>
    </source>
</evidence>
<dbReference type="AlphaFoldDB" id="A0A5E6MDU3"/>
<keyword evidence="6 15" id="KW-0560">Oxidoreductase</keyword>
<evidence type="ECO:0000256" key="1">
    <source>
        <dbReference type="ARBA" id="ARBA00003330"/>
    </source>
</evidence>
<dbReference type="InterPro" id="IPR013766">
    <property type="entry name" value="Thioredoxin_domain"/>
</dbReference>
<evidence type="ECO:0000256" key="13">
    <source>
        <dbReference type="PIRSR" id="PIRSR000239-1"/>
    </source>
</evidence>
<evidence type="ECO:0000256" key="3">
    <source>
        <dbReference type="ARBA" id="ARBA00013017"/>
    </source>
</evidence>
<dbReference type="PIRSF" id="PIRSF000239">
    <property type="entry name" value="AHPC"/>
    <property type="match status" value="1"/>
</dbReference>
<dbReference type="PANTHER" id="PTHR42801:SF4">
    <property type="entry name" value="AHPC_TSA FAMILY PROTEIN"/>
    <property type="match status" value="1"/>
</dbReference>
<dbReference type="GO" id="GO:0034599">
    <property type="term" value="P:cellular response to oxidative stress"/>
    <property type="evidence" value="ECO:0007669"/>
    <property type="project" value="TreeGrafter"/>
</dbReference>
<evidence type="ECO:0000256" key="9">
    <source>
        <dbReference type="ARBA" id="ARBA00032824"/>
    </source>
</evidence>
<evidence type="ECO:0000256" key="6">
    <source>
        <dbReference type="ARBA" id="ARBA00023002"/>
    </source>
</evidence>
<evidence type="ECO:0000256" key="7">
    <source>
        <dbReference type="ARBA" id="ARBA00023157"/>
    </source>
</evidence>
<reference evidence="15 16" key="1">
    <citation type="submission" date="2019-09" db="EMBL/GenBank/DDBJ databases">
        <authorList>
            <person name="Cremers G."/>
        </authorList>
    </citation>
    <scope>NUCLEOTIDE SEQUENCE [LARGE SCALE GENOMIC DNA]</scope>
    <source>
        <strain evidence="15">4A</strain>
    </source>
</reference>
<dbReference type="PROSITE" id="PS51352">
    <property type="entry name" value="THIOREDOXIN_2"/>
    <property type="match status" value="1"/>
</dbReference>
<dbReference type="Gene3D" id="3.40.30.10">
    <property type="entry name" value="Glutaredoxin"/>
    <property type="match status" value="1"/>
</dbReference>
<dbReference type="InterPro" id="IPR050924">
    <property type="entry name" value="Peroxiredoxin_BCP/PrxQ"/>
</dbReference>
<dbReference type="GO" id="GO:0005737">
    <property type="term" value="C:cytoplasm"/>
    <property type="evidence" value="ECO:0007669"/>
    <property type="project" value="TreeGrafter"/>
</dbReference>
<comment type="catalytic activity">
    <reaction evidence="12">
        <text>a hydroperoxide + [thioredoxin]-dithiol = an alcohol + [thioredoxin]-disulfide + H2O</text>
        <dbReference type="Rhea" id="RHEA:62620"/>
        <dbReference type="Rhea" id="RHEA-COMP:10698"/>
        <dbReference type="Rhea" id="RHEA-COMP:10700"/>
        <dbReference type="ChEBI" id="CHEBI:15377"/>
        <dbReference type="ChEBI" id="CHEBI:29950"/>
        <dbReference type="ChEBI" id="CHEBI:30879"/>
        <dbReference type="ChEBI" id="CHEBI:35924"/>
        <dbReference type="ChEBI" id="CHEBI:50058"/>
        <dbReference type="EC" id="1.11.1.24"/>
    </reaction>
</comment>
<evidence type="ECO:0000256" key="5">
    <source>
        <dbReference type="ARBA" id="ARBA00022862"/>
    </source>
</evidence>
<dbReference type="Proteomes" id="UP000334923">
    <property type="component" value="Unassembled WGS sequence"/>
</dbReference>
<dbReference type="OrthoDB" id="9812811at2"/>
<comment type="subunit">
    <text evidence="2">Monomer.</text>
</comment>
<evidence type="ECO:0000256" key="4">
    <source>
        <dbReference type="ARBA" id="ARBA00022559"/>
    </source>
</evidence>
<evidence type="ECO:0000256" key="8">
    <source>
        <dbReference type="ARBA" id="ARBA00023284"/>
    </source>
</evidence>
<dbReference type="InterPro" id="IPR036249">
    <property type="entry name" value="Thioredoxin-like_sf"/>
</dbReference>
<dbReference type="InterPro" id="IPR000866">
    <property type="entry name" value="AhpC/TSA"/>
</dbReference>
<gene>
    <name evidence="15" type="primary">bcp</name>
    <name evidence="15" type="ORF">MAMT_01596</name>
</gene>
<dbReference type="SUPFAM" id="SSF52833">
    <property type="entry name" value="Thioredoxin-like"/>
    <property type="match status" value="1"/>
</dbReference>
<feature type="domain" description="Thioredoxin" evidence="14">
    <location>
        <begin position="10"/>
        <end position="156"/>
    </location>
</feature>
<dbReference type="InterPro" id="IPR024706">
    <property type="entry name" value="Peroxiredoxin_AhpC-typ"/>
</dbReference>
<sequence length="156" mass="17181">MNANLATEPLAVGAAAPAVQATDQDGNEVDLAEVFRNATVLFYFYPKADTPGCTKESCGLRDAYRKFIDHGVRVFGVSMDTAAAQKQFVEKYHLPFTLLADPEGKIVEAFGVAKRNGHASRQSFLIRNGKISWHTAKVNPETHAEEVLREIERQSS</sequence>
<dbReference type="Pfam" id="PF00578">
    <property type="entry name" value="AhpC-TSA"/>
    <property type="match status" value="1"/>
</dbReference>
<protein>
    <recommendedName>
        <fullName evidence="3">thioredoxin-dependent peroxiredoxin</fullName>
        <ecNumber evidence="3">1.11.1.24</ecNumber>
    </recommendedName>
    <alternativeName>
        <fullName evidence="9">Thioredoxin peroxidase</fullName>
    </alternativeName>
    <alternativeName>
        <fullName evidence="11">Thioredoxin-dependent peroxiredoxin Bcp</fullName>
    </alternativeName>
</protein>
<dbReference type="GO" id="GO:0045454">
    <property type="term" value="P:cell redox homeostasis"/>
    <property type="evidence" value="ECO:0007669"/>
    <property type="project" value="TreeGrafter"/>
</dbReference>
<keyword evidence="7" id="KW-1015">Disulfide bond</keyword>
<accession>A0A5E6MDU3</accession>
<keyword evidence="8" id="KW-0676">Redox-active center</keyword>
<dbReference type="EMBL" id="CABFVA020000083">
    <property type="protein sequence ID" value="VVM07142.1"/>
    <property type="molecule type" value="Genomic_DNA"/>
</dbReference>
<comment type="similarity">
    <text evidence="10">Belongs to the peroxiredoxin family. BCP/PrxQ subfamily.</text>
</comment>
<comment type="function">
    <text evidence="1">Thiol-specific peroxidase that catalyzes the reduction of hydrogen peroxide and organic hydroperoxides to water and alcohols, respectively. Plays a role in cell protection against oxidative stress by detoxifying peroxides and as sensor of hydrogen peroxide-mediated signaling events.</text>
</comment>
<keyword evidence="16" id="KW-1185">Reference proteome</keyword>